<dbReference type="Gramene" id="rna2803">
    <property type="protein sequence ID" value="RHN79099.1"/>
    <property type="gene ID" value="gene2803"/>
</dbReference>
<accession>A0A396JLG7</accession>
<reference evidence="2" key="1">
    <citation type="journal article" date="2018" name="Nat. Plants">
        <title>Whole-genome landscape of Medicago truncatula symbiotic genes.</title>
        <authorList>
            <person name="Pecrix Y."/>
            <person name="Staton S.E."/>
            <person name="Sallet E."/>
            <person name="Lelandais-Briere C."/>
            <person name="Moreau S."/>
            <person name="Carrere S."/>
            <person name="Blein T."/>
            <person name="Jardinaud M.F."/>
            <person name="Latrasse D."/>
            <person name="Zouine M."/>
            <person name="Zahm M."/>
            <person name="Kreplak J."/>
            <person name="Mayjonade B."/>
            <person name="Satge C."/>
            <person name="Perez M."/>
            <person name="Cauet S."/>
            <person name="Marande W."/>
            <person name="Chantry-Darmon C."/>
            <person name="Lopez-Roques C."/>
            <person name="Bouchez O."/>
            <person name="Berard A."/>
            <person name="Debelle F."/>
            <person name="Munos S."/>
            <person name="Bendahmane A."/>
            <person name="Berges H."/>
            <person name="Niebel A."/>
            <person name="Buitink J."/>
            <person name="Frugier F."/>
            <person name="Benhamed M."/>
            <person name="Crespi M."/>
            <person name="Gouzy J."/>
            <person name="Gamas P."/>
        </authorList>
    </citation>
    <scope>NUCLEOTIDE SEQUENCE [LARGE SCALE GENOMIC DNA]</scope>
    <source>
        <strain evidence="2">cv. Jemalong A17</strain>
    </source>
</reference>
<sequence length="63" mass="7112">MISVSLVCSNDRREGTRSGMEAQRFASLYTNTDSADTAPLFIWGDEPERYPIICIFSIEVITH</sequence>
<protein>
    <submittedName>
        <fullName evidence="1">Uncharacterized protein</fullName>
    </submittedName>
</protein>
<evidence type="ECO:0000313" key="2">
    <source>
        <dbReference type="Proteomes" id="UP000265566"/>
    </source>
</evidence>
<evidence type="ECO:0000313" key="1">
    <source>
        <dbReference type="EMBL" id="RHN79099.1"/>
    </source>
</evidence>
<proteinExistence type="predicted"/>
<dbReference type="AlphaFoldDB" id="A0A396JLG7"/>
<gene>
    <name evidence="1" type="ORF">MtrunA17_Chr1g0173241</name>
</gene>
<comment type="caution">
    <text evidence="1">The sequence shown here is derived from an EMBL/GenBank/DDBJ whole genome shotgun (WGS) entry which is preliminary data.</text>
</comment>
<organism evidence="1 2">
    <name type="scientific">Medicago truncatula</name>
    <name type="common">Barrel medic</name>
    <name type="synonym">Medicago tribuloides</name>
    <dbReference type="NCBI Taxonomy" id="3880"/>
    <lineage>
        <taxon>Eukaryota</taxon>
        <taxon>Viridiplantae</taxon>
        <taxon>Streptophyta</taxon>
        <taxon>Embryophyta</taxon>
        <taxon>Tracheophyta</taxon>
        <taxon>Spermatophyta</taxon>
        <taxon>Magnoliopsida</taxon>
        <taxon>eudicotyledons</taxon>
        <taxon>Gunneridae</taxon>
        <taxon>Pentapetalae</taxon>
        <taxon>rosids</taxon>
        <taxon>fabids</taxon>
        <taxon>Fabales</taxon>
        <taxon>Fabaceae</taxon>
        <taxon>Papilionoideae</taxon>
        <taxon>50 kb inversion clade</taxon>
        <taxon>NPAAA clade</taxon>
        <taxon>Hologalegina</taxon>
        <taxon>IRL clade</taxon>
        <taxon>Trifolieae</taxon>
        <taxon>Medicago</taxon>
    </lineage>
</organism>
<dbReference type="Proteomes" id="UP000265566">
    <property type="component" value="Chromosome 1"/>
</dbReference>
<dbReference type="EMBL" id="PSQE01000001">
    <property type="protein sequence ID" value="RHN79099.1"/>
    <property type="molecule type" value="Genomic_DNA"/>
</dbReference>
<name>A0A396JLG7_MEDTR</name>